<dbReference type="Gene3D" id="3.40.50.300">
    <property type="entry name" value="P-loop containing nucleotide triphosphate hydrolases"/>
    <property type="match status" value="1"/>
</dbReference>
<evidence type="ECO:0000256" key="5">
    <source>
        <dbReference type="ARBA" id="ARBA00022840"/>
    </source>
</evidence>
<dbReference type="GO" id="GO:0005634">
    <property type="term" value="C:nucleus"/>
    <property type="evidence" value="ECO:0007669"/>
    <property type="project" value="UniProtKB-SubCell"/>
</dbReference>
<dbReference type="AlphaFoldDB" id="A0A0N8ES88"/>
<keyword evidence="3" id="KW-0547">Nucleotide-binding</keyword>
<dbReference type="Pfam" id="PF03215">
    <property type="entry name" value="Rad17"/>
    <property type="match status" value="1"/>
</dbReference>
<dbReference type="GO" id="GO:0005524">
    <property type="term" value="F:ATP binding"/>
    <property type="evidence" value="ECO:0007669"/>
    <property type="project" value="UniProtKB-KW"/>
</dbReference>
<dbReference type="PANTHER" id="PTHR12172">
    <property type="entry name" value="CELL CYCLE CHECKPOINT PROTEIN RAD17"/>
    <property type="match status" value="1"/>
</dbReference>
<keyword evidence="4" id="KW-0227">DNA damage</keyword>
<evidence type="ECO:0000256" key="1">
    <source>
        <dbReference type="ARBA" id="ARBA00004123"/>
    </source>
</evidence>
<keyword evidence="7" id="KW-0131">Cell cycle</keyword>
<feature type="region of interest" description="Disordered" evidence="8">
    <location>
        <begin position="339"/>
        <end position="359"/>
    </location>
</feature>
<keyword evidence="5" id="KW-0067">ATP-binding</keyword>
<keyword evidence="6" id="KW-0539">Nucleus</keyword>
<dbReference type="GO" id="GO:0006281">
    <property type="term" value="P:DNA repair"/>
    <property type="evidence" value="ECO:0007669"/>
    <property type="project" value="InterPro"/>
</dbReference>
<dbReference type="InterPro" id="IPR027417">
    <property type="entry name" value="P-loop_NTPase"/>
</dbReference>
<dbReference type="VEuPathDB" id="VectorBase:AAEL027380"/>
<dbReference type="SUPFAM" id="SSF52540">
    <property type="entry name" value="P-loop containing nucleoside triphosphate hydrolases"/>
    <property type="match status" value="1"/>
</dbReference>
<organism evidence="9">
    <name type="scientific">Aedes aegypti</name>
    <name type="common">Yellowfever mosquito</name>
    <name type="synonym">Culex aegypti</name>
    <dbReference type="NCBI Taxonomy" id="7159"/>
    <lineage>
        <taxon>Eukaryota</taxon>
        <taxon>Metazoa</taxon>
        <taxon>Ecdysozoa</taxon>
        <taxon>Arthropoda</taxon>
        <taxon>Hexapoda</taxon>
        <taxon>Insecta</taxon>
        <taxon>Pterygota</taxon>
        <taxon>Neoptera</taxon>
        <taxon>Endopterygota</taxon>
        <taxon>Diptera</taxon>
        <taxon>Nematocera</taxon>
        <taxon>Culicoidea</taxon>
        <taxon>Culicidae</taxon>
        <taxon>Culicinae</taxon>
        <taxon>Aedini</taxon>
        <taxon>Aedes</taxon>
        <taxon>Stegomyia</taxon>
    </lineage>
</organism>
<evidence type="ECO:0000256" key="8">
    <source>
        <dbReference type="SAM" id="MobiDB-lite"/>
    </source>
</evidence>
<reference evidence="9" key="1">
    <citation type="journal article" date="2016" name="PLoS ONE">
        <title>A Deep Insight into the Sialome of Male and Female Aedes aegypti Mosquitoes.</title>
        <authorList>
            <person name="Ribeiro J.M."/>
            <person name="Martin-Martin I."/>
            <person name="Arca B."/>
            <person name="Calvo E."/>
        </authorList>
    </citation>
    <scope>NUCLEOTIDE SEQUENCE</scope>
    <source>
        <strain evidence="9">Liverpool</strain>
        <tissue evidence="9">Salivary glands</tissue>
    </source>
</reference>
<protein>
    <submittedName>
        <fullName evidence="9">Putative checkpoint rad17-rfc complex rad17/rad24 component</fullName>
    </submittedName>
</protein>
<evidence type="ECO:0000313" key="9">
    <source>
        <dbReference type="EMBL" id="JAN95773.1"/>
    </source>
</evidence>
<evidence type="ECO:0000256" key="7">
    <source>
        <dbReference type="ARBA" id="ARBA00023306"/>
    </source>
</evidence>
<dbReference type="GO" id="GO:0000077">
    <property type="term" value="P:DNA damage checkpoint signaling"/>
    <property type="evidence" value="ECO:0007669"/>
    <property type="project" value="TreeGrafter"/>
</dbReference>
<feature type="compositionally biased region" description="Polar residues" evidence="8">
    <location>
        <begin position="20"/>
        <end position="38"/>
    </location>
</feature>
<dbReference type="GO" id="GO:0033314">
    <property type="term" value="P:mitotic DNA replication checkpoint signaling"/>
    <property type="evidence" value="ECO:0007669"/>
    <property type="project" value="TreeGrafter"/>
</dbReference>
<evidence type="ECO:0000256" key="3">
    <source>
        <dbReference type="ARBA" id="ARBA00022741"/>
    </source>
</evidence>
<evidence type="ECO:0000256" key="6">
    <source>
        <dbReference type="ARBA" id="ARBA00023242"/>
    </source>
</evidence>
<name>A0A0N8ES88_AEDAE</name>
<feature type="region of interest" description="Disordered" evidence="8">
    <location>
        <begin position="19"/>
        <end position="71"/>
    </location>
</feature>
<dbReference type="GO" id="GO:0003682">
    <property type="term" value="F:chromatin binding"/>
    <property type="evidence" value="ECO:0007669"/>
    <property type="project" value="TreeGrafter"/>
</dbReference>
<dbReference type="PANTHER" id="PTHR12172:SF0">
    <property type="entry name" value="CELL CYCLE CHECKPOINT PROTEIN RAD17"/>
    <property type="match status" value="1"/>
</dbReference>
<accession>A0A0N8ES88</accession>
<evidence type="ECO:0000256" key="4">
    <source>
        <dbReference type="ARBA" id="ARBA00022763"/>
    </source>
</evidence>
<dbReference type="InterPro" id="IPR004582">
    <property type="entry name" value="Checkpoint_prot_Rad17_Rad24"/>
</dbReference>
<feature type="compositionally biased region" description="Polar residues" evidence="8">
    <location>
        <begin position="57"/>
        <end position="70"/>
    </location>
</feature>
<comment type="similarity">
    <text evidence="2">Belongs to the rad17/RAD24 family.</text>
</comment>
<comment type="subcellular location">
    <subcellularLocation>
        <location evidence="1">Nucleus</location>
    </subcellularLocation>
</comment>
<dbReference type="EMBL" id="GDUN01000146">
    <property type="protein sequence ID" value="JAN95773.1"/>
    <property type="molecule type" value="mRNA"/>
</dbReference>
<dbReference type="GO" id="GO:0003689">
    <property type="term" value="F:DNA clamp loader activity"/>
    <property type="evidence" value="ECO:0007669"/>
    <property type="project" value="TreeGrafter"/>
</dbReference>
<sequence>MSGNKSKGWFKSAFDFEAPSSKTPTVKRSASVINNQRPSPKISPTEPSIKKTKLDRSTSLGQNATSTVPTVTDPGQIDWSIDLAPKSVADLAVHFKKIEEVQQWFRTYDRVKGTDPAAILLVSGPAGCGKSSTIKTVAGELGYEVSEWTTPVDVDLFYHNYDFEGGTREDVTFRESQREQFDSFLYKTSRYCSIFEGASDQKLLLVKDIPNVFLREPEVLKASLEAYQETGASPLVFIATDTSSKKLDIVYNLFPPGVLQDFRIHHIAFNSVSTTLMKKALKRITSLMVGPEMTRHYRVPSQDLIDSIILSSQGDLRSATLNVHFASLKNAPRLETEAVSGGSGTVLNTSGMRSTKGRKKETKLKSVGGDGSITLMHALGRVFNPKFEDSNKFHHSPEDLSDAFVSQPGAMISLIHSNYVTRFTDIEDIVGAADVLSLADVIMSDGFREDQLTGHGLNLIVRGMMVHNRKTASGWQQIRKKKTFDKPREFGVEFPTTRMEQVPIAVRIEKEGKQVLQAIVSVPTTSSFQSIIARVLGRIENGHEKIDKIYTGSLSMEQKDLFEVDQTSVLQDASRVIGTCTKVLCRLKSTLEPSKQPKNAFHQMMQSASAAVYPEKKVEKDGRDQLYNCVVQYLKTMNAGFGRFQKDDMQAFMSVIVSALWYLDGQSEKIASAPGVRSVPKRFCFTPENGKTFRVLTHGNMRKKPLPRMTRDEMIVVFDRLDALCATGITKSKSWSEVRSDVEGLRETFAGYINYLNQVENRAENETIDDSKLHDNRSLKTVPGSSSQSALAKLMYKPLHQFLIQEEPCTPVNLILYAPVERKARYKYIQGLCFEFDVNVYRSFKPNATFVWRLPQERSESQIANTIHRLESGLADRIRVDKAKRAEEAFGGLASWTDKDLNDFLTICKDDKDTDDANSEDLSDTVKGVQLLLNDGHEVEDVILLRDQEQEARDGKFNNFWKAVEAVISENDLAVAQERRHGTTSWISPLCVSLRDLMEKSEEKMNQLFPESLMNNVPSMEFFRLQFSPRNSRTNSAKRYYSRFDIKYGLQIRTLRKSHPDQHYGAKQFQYMKIMAELVARYSKNDLERPMLFIG</sequence>
<evidence type="ECO:0000256" key="2">
    <source>
        <dbReference type="ARBA" id="ARBA00006168"/>
    </source>
</evidence>
<proteinExistence type="evidence at transcript level"/>